<reference evidence="6" key="1">
    <citation type="journal article" date="2019" name="Phytopathology">
        <title>A Novel Group of Rhizobium tumorigenes-Like Agrobacteria Associated with Crown Gall Disease of Rhododendron and Blueberry.</title>
        <authorList>
            <person name="Kuzmanovic N."/>
            <person name="Behrens P."/>
            <person name="Idczak E."/>
            <person name="Wagner S."/>
            <person name="Gotz M."/>
            <person name="Sproer C."/>
            <person name="Bunk B."/>
            <person name="Overmann J."/>
            <person name="Smalla K."/>
        </authorList>
    </citation>
    <scope>NUCLEOTIDE SEQUENCE</scope>
    <source>
        <strain evidence="6">Rho-6.2</strain>
    </source>
</reference>
<evidence type="ECO:0000313" key="7">
    <source>
        <dbReference type="Proteomes" id="UP000318939"/>
    </source>
</evidence>
<evidence type="ECO:0000259" key="5">
    <source>
        <dbReference type="PROSITE" id="PS51891"/>
    </source>
</evidence>
<dbReference type="InterPro" id="IPR006913">
    <property type="entry name" value="CENP-V/GFA"/>
</dbReference>
<dbReference type="PANTHER" id="PTHR33337:SF40">
    <property type="entry name" value="CENP-V_GFA DOMAIN-CONTAINING PROTEIN-RELATED"/>
    <property type="match status" value="1"/>
</dbReference>
<dbReference type="EMBL" id="CP117267">
    <property type="protein sequence ID" value="WFS23680.1"/>
    <property type="molecule type" value="Genomic_DNA"/>
</dbReference>
<dbReference type="Proteomes" id="UP000318939">
    <property type="component" value="Chromosome"/>
</dbReference>
<keyword evidence="7" id="KW-1185">Reference proteome</keyword>
<dbReference type="PROSITE" id="PS51891">
    <property type="entry name" value="CENP_V_GFA"/>
    <property type="match status" value="1"/>
</dbReference>
<dbReference type="InterPro" id="IPR011057">
    <property type="entry name" value="Mss4-like_sf"/>
</dbReference>
<evidence type="ECO:0000256" key="1">
    <source>
        <dbReference type="ARBA" id="ARBA00005495"/>
    </source>
</evidence>
<dbReference type="SUPFAM" id="SSF51316">
    <property type="entry name" value="Mss4-like"/>
    <property type="match status" value="1"/>
</dbReference>
<comment type="similarity">
    <text evidence="1">Belongs to the Gfa family.</text>
</comment>
<keyword evidence="4" id="KW-0456">Lyase</keyword>
<feature type="domain" description="CENP-V/GFA" evidence="5">
    <location>
        <begin position="5"/>
        <end position="111"/>
    </location>
</feature>
<dbReference type="PANTHER" id="PTHR33337">
    <property type="entry name" value="GFA DOMAIN-CONTAINING PROTEIN"/>
    <property type="match status" value="1"/>
</dbReference>
<organism evidence="6 7">
    <name type="scientific">Rhizobium rhododendri</name>
    <dbReference type="NCBI Taxonomy" id="2506430"/>
    <lineage>
        <taxon>Bacteria</taxon>
        <taxon>Pseudomonadati</taxon>
        <taxon>Pseudomonadota</taxon>
        <taxon>Alphaproteobacteria</taxon>
        <taxon>Hyphomicrobiales</taxon>
        <taxon>Rhizobiaceae</taxon>
        <taxon>Rhizobium/Agrobacterium group</taxon>
        <taxon>Rhizobium</taxon>
    </lineage>
</organism>
<dbReference type="Pfam" id="PF04828">
    <property type="entry name" value="GFA"/>
    <property type="match status" value="1"/>
</dbReference>
<accession>A0ABY8IKZ6</accession>
<gene>
    <name evidence="6" type="ORF">PR018_03960</name>
</gene>
<evidence type="ECO:0000256" key="2">
    <source>
        <dbReference type="ARBA" id="ARBA00022723"/>
    </source>
</evidence>
<reference evidence="6" key="2">
    <citation type="journal article" date="2023" name="MicrobiologyOpen">
        <title>Genomics of the tumorigenes clade of the family Rhizobiaceae and description of Rhizobium rhododendri sp. nov.</title>
        <authorList>
            <person name="Kuzmanovic N."/>
            <person name="diCenzo G.C."/>
            <person name="Bunk B."/>
            <person name="Sproeer C."/>
            <person name="Fruehling A."/>
            <person name="Neumann-Schaal M."/>
            <person name="Overmann J."/>
            <person name="Smalla K."/>
        </authorList>
    </citation>
    <scope>NUCLEOTIDE SEQUENCE</scope>
    <source>
        <strain evidence="6">Rho-6.2</strain>
    </source>
</reference>
<keyword evidence="2" id="KW-0479">Metal-binding</keyword>
<dbReference type="Gene3D" id="3.90.1590.10">
    <property type="entry name" value="glutathione-dependent formaldehyde- activating enzyme (gfa)"/>
    <property type="match status" value="1"/>
</dbReference>
<dbReference type="RefSeq" id="WP_142829727.1">
    <property type="nucleotide sequence ID" value="NZ_CP117267.1"/>
</dbReference>
<proteinExistence type="inferred from homology"/>
<name>A0ABY8IKZ6_9HYPH</name>
<protein>
    <submittedName>
        <fullName evidence="6">GFA family protein</fullName>
    </submittedName>
</protein>
<sequence>MRDILTGGCQCGAIRFRVLGAISHQAICHCRMCQKAVGSISWPFFTVATDDLEWSRGLPASYRSSEAAERGFCSRCGTPLTFKAVGSDQIDISIGSLDNPAKVEPNGQHWTSSKVPWFDTQPHLPSISSTASPEEILNRRPHQHPDHDTTEWPFP</sequence>
<evidence type="ECO:0000313" key="6">
    <source>
        <dbReference type="EMBL" id="WFS23680.1"/>
    </source>
</evidence>
<evidence type="ECO:0000256" key="3">
    <source>
        <dbReference type="ARBA" id="ARBA00022833"/>
    </source>
</evidence>
<evidence type="ECO:0000256" key="4">
    <source>
        <dbReference type="ARBA" id="ARBA00023239"/>
    </source>
</evidence>
<keyword evidence="3" id="KW-0862">Zinc</keyword>